<organism evidence="4 5">
    <name type="scientific">Romboutsia lituseburensis DSM 797</name>
    <dbReference type="NCBI Taxonomy" id="1121325"/>
    <lineage>
        <taxon>Bacteria</taxon>
        <taxon>Bacillati</taxon>
        <taxon>Bacillota</taxon>
        <taxon>Clostridia</taxon>
        <taxon>Peptostreptococcales</taxon>
        <taxon>Peptostreptococcaceae</taxon>
        <taxon>Romboutsia</taxon>
    </lineage>
</organism>
<dbReference type="AlphaFoldDB" id="A0A1G9QKU2"/>
<reference evidence="4 5" key="1">
    <citation type="submission" date="2016-10" db="EMBL/GenBank/DDBJ databases">
        <authorList>
            <person name="de Groot N.N."/>
        </authorList>
    </citation>
    <scope>NUCLEOTIDE SEQUENCE [LARGE SCALE GENOMIC DNA]</scope>
    <source>
        <strain evidence="4 5">DSM 797</strain>
    </source>
</reference>
<evidence type="ECO:0000313" key="5">
    <source>
        <dbReference type="Proteomes" id="UP000199068"/>
    </source>
</evidence>
<keyword evidence="2" id="KW-0732">Signal</keyword>
<evidence type="ECO:0000256" key="2">
    <source>
        <dbReference type="SAM" id="SignalP"/>
    </source>
</evidence>
<dbReference type="RefSeq" id="WP_092726329.1">
    <property type="nucleotide sequence ID" value="NZ_FNGW01000005.1"/>
</dbReference>
<name>A0A1G9QKU2_9FIRM</name>
<dbReference type="Pfam" id="PF03816">
    <property type="entry name" value="LytR_cpsA_psr"/>
    <property type="match status" value="1"/>
</dbReference>
<dbReference type="Gene3D" id="3.40.630.190">
    <property type="entry name" value="LCP protein"/>
    <property type="match status" value="1"/>
</dbReference>
<proteinExistence type="inferred from homology"/>
<accession>A0A1G9QKU2</accession>
<dbReference type="PANTHER" id="PTHR33392">
    <property type="entry name" value="POLYISOPRENYL-TEICHOIC ACID--PEPTIDOGLYCAN TEICHOIC ACID TRANSFERASE TAGU"/>
    <property type="match status" value="1"/>
</dbReference>
<feature type="chain" id="PRO_5011736087" evidence="2">
    <location>
        <begin position="23"/>
        <end position="328"/>
    </location>
</feature>
<evidence type="ECO:0000259" key="3">
    <source>
        <dbReference type="Pfam" id="PF03816"/>
    </source>
</evidence>
<dbReference type="PANTHER" id="PTHR33392:SF6">
    <property type="entry name" value="POLYISOPRENYL-TEICHOIC ACID--PEPTIDOGLYCAN TEICHOIC ACID TRANSFERASE TAGU"/>
    <property type="match status" value="1"/>
</dbReference>
<dbReference type="EMBL" id="FNGW01000005">
    <property type="protein sequence ID" value="SDM11653.1"/>
    <property type="molecule type" value="Genomic_DNA"/>
</dbReference>
<keyword evidence="5" id="KW-1185">Reference proteome</keyword>
<dbReference type="NCBIfam" id="TIGR00350">
    <property type="entry name" value="lytR_cpsA_psr"/>
    <property type="match status" value="1"/>
</dbReference>
<feature type="signal peptide" evidence="2">
    <location>
        <begin position="1"/>
        <end position="22"/>
    </location>
</feature>
<evidence type="ECO:0000256" key="1">
    <source>
        <dbReference type="ARBA" id="ARBA00006068"/>
    </source>
</evidence>
<protein>
    <submittedName>
        <fullName evidence="4">Cell envelope-related function transcriptional attenuator common domain-containing protein</fullName>
    </submittedName>
</protein>
<gene>
    <name evidence="4" type="ORF">SAMN04515677_105259</name>
</gene>
<feature type="domain" description="Cell envelope-related transcriptional attenuator" evidence="3">
    <location>
        <begin position="72"/>
        <end position="233"/>
    </location>
</feature>
<sequence length="328" mass="36967">MSKLKKLVIVLAVLVVAFPAAAFGYVYMKLNSIHDSSVDKNILGKNNYRAENGITNVLLIGTDGRPGETSSRSDAMMILTIDGKNKSLKLTSLARDTYVDIPGHGKQKLTHAYVYGQESLLIETIEKNFELDIQNYATVDFYSFMDIVDTLGGVSVDVQQNEIAEMNKFIKWDTYKWNTNPNKGPMKLIENPGVQTLNGYQLLSYSRIRKNDSAFERDRRQRNVIQGLINGVKDLPVTKYPSLIDTILPYLKTNMKPTEIIALGGKVLSIGNNELKQMEFPIDDDVHSTGHIINHQTGWVLEFVPDSLDILHDFIFLNIMPEDNPKLK</sequence>
<dbReference type="InterPro" id="IPR050922">
    <property type="entry name" value="LytR/CpsA/Psr_CW_biosynth"/>
</dbReference>
<dbReference type="InterPro" id="IPR004474">
    <property type="entry name" value="LytR_CpsA_psr"/>
</dbReference>
<dbReference type="STRING" id="1121325.SAMN04515677_105259"/>
<evidence type="ECO:0000313" key="4">
    <source>
        <dbReference type="EMBL" id="SDM11653.1"/>
    </source>
</evidence>
<dbReference type="Proteomes" id="UP000199068">
    <property type="component" value="Unassembled WGS sequence"/>
</dbReference>
<comment type="similarity">
    <text evidence="1">Belongs to the LytR/CpsA/Psr (LCP) family.</text>
</comment>